<evidence type="ECO:0000313" key="2">
    <source>
        <dbReference type="EMBL" id="TWU48061.1"/>
    </source>
</evidence>
<name>A0A5C6EKB7_9BACT</name>
<protein>
    <submittedName>
        <fullName evidence="2">Uncharacterized protein</fullName>
    </submittedName>
</protein>
<dbReference type="AlphaFoldDB" id="A0A5C6EKB7"/>
<feature type="chain" id="PRO_5022662829" evidence="1">
    <location>
        <begin position="21"/>
        <end position="128"/>
    </location>
</feature>
<gene>
    <name evidence="2" type="ORF">Poly59_49060</name>
</gene>
<evidence type="ECO:0000256" key="1">
    <source>
        <dbReference type="SAM" id="SignalP"/>
    </source>
</evidence>
<accession>A0A5C6EKB7</accession>
<dbReference type="Proteomes" id="UP000317977">
    <property type="component" value="Unassembled WGS sequence"/>
</dbReference>
<evidence type="ECO:0000313" key="3">
    <source>
        <dbReference type="Proteomes" id="UP000317977"/>
    </source>
</evidence>
<feature type="signal peptide" evidence="1">
    <location>
        <begin position="1"/>
        <end position="20"/>
    </location>
</feature>
<dbReference type="OrthoDB" id="9936036at2"/>
<organism evidence="2 3">
    <name type="scientific">Rubripirellula reticaptiva</name>
    <dbReference type="NCBI Taxonomy" id="2528013"/>
    <lineage>
        <taxon>Bacteria</taxon>
        <taxon>Pseudomonadati</taxon>
        <taxon>Planctomycetota</taxon>
        <taxon>Planctomycetia</taxon>
        <taxon>Pirellulales</taxon>
        <taxon>Pirellulaceae</taxon>
        <taxon>Rubripirellula</taxon>
    </lineage>
</organism>
<keyword evidence="3" id="KW-1185">Reference proteome</keyword>
<dbReference type="EMBL" id="SJPX01000005">
    <property type="protein sequence ID" value="TWU48061.1"/>
    <property type="molecule type" value="Genomic_DNA"/>
</dbReference>
<dbReference type="RefSeq" id="WP_146536481.1">
    <property type="nucleotide sequence ID" value="NZ_SJPX01000005.1"/>
</dbReference>
<keyword evidence="1" id="KW-0732">Signal</keyword>
<reference evidence="2 3" key="1">
    <citation type="submission" date="2019-02" db="EMBL/GenBank/DDBJ databases">
        <title>Deep-cultivation of Planctomycetes and their phenomic and genomic characterization uncovers novel biology.</title>
        <authorList>
            <person name="Wiegand S."/>
            <person name="Jogler M."/>
            <person name="Boedeker C."/>
            <person name="Pinto D."/>
            <person name="Vollmers J."/>
            <person name="Rivas-Marin E."/>
            <person name="Kohn T."/>
            <person name="Peeters S.H."/>
            <person name="Heuer A."/>
            <person name="Rast P."/>
            <person name="Oberbeckmann S."/>
            <person name="Bunk B."/>
            <person name="Jeske O."/>
            <person name="Meyerdierks A."/>
            <person name="Storesund J.E."/>
            <person name="Kallscheuer N."/>
            <person name="Luecker S."/>
            <person name="Lage O.M."/>
            <person name="Pohl T."/>
            <person name="Merkel B.J."/>
            <person name="Hornburger P."/>
            <person name="Mueller R.-W."/>
            <person name="Bruemmer F."/>
            <person name="Labrenz M."/>
            <person name="Spormann A.M."/>
            <person name="Op Den Camp H."/>
            <person name="Overmann J."/>
            <person name="Amann R."/>
            <person name="Jetten M.S.M."/>
            <person name="Mascher T."/>
            <person name="Medema M.H."/>
            <person name="Devos D.P."/>
            <person name="Kaster A.-K."/>
            <person name="Ovreas L."/>
            <person name="Rohde M."/>
            <person name="Galperin M.Y."/>
            <person name="Jogler C."/>
        </authorList>
    </citation>
    <scope>NUCLEOTIDE SEQUENCE [LARGE SCALE GENOMIC DNA]</scope>
    <source>
        <strain evidence="2 3">Poly59</strain>
    </source>
</reference>
<sequence length="128" mass="13207" precursor="true">MNKFILAMLIAVVVPSIAEAGGGNTKAKAAFKFVNTTTSTSEAGRDVYVIVGTTEFLQATTQSNFTSRGGKMIPPGGSVTIGNLKAGLQTYAFAHVNAGSNPPEQAAFTSNVKTVKLAAGETRTVNLP</sequence>
<proteinExistence type="predicted"/>
<comment type="caution">
    <text evidence="2">The sequence shown here is derived from an EMBL/GenBank/DDBJ whole genome shotgun (WGS) entry which is preliminary data.</text>
</comment>